<comment type="pathway">
    <text evidence="2">Purine metabolism; 3',5'-cyclic di-GMP biosynthesis.</text>
</comment>
<accession>A0AAU7QG82</accession>
<dbReference type="SMART" id="SM00267">
    <property type="entry name" value="GGDEF"/>
    <property type="match status" value="1"/>
</dbReference>
<proteinExistence type="predicted"/>
<comment type="cofactor">
    <cofactor evidence="1">
        <name>Mg(2+)</name>
        <dbReference type="ChEBI" id="CHEBI:18420"/>
    </cofactor>
</comment>
<dbReference type="AlphaFoldDB" id="A0AAU7QG82"/>
<keyword evidence="6" id="KW-0548">Nucleotidyltransferase</keyword>
<evidence type="ECO:0000256" key="1">
    <source>
        <dbReference type="ARBA" id="ARBA00001946"/>
    </source>
</evidence>
<dbReference type="SUPFAM" id="SSF55073">
    <property type="entry name" value="Nucleotide cyclase"/>
    <property type="match status" value="1"/>
</dbReference>
<protein>
    <recommendedName>
        <fullName evidence="3">diguanylate cyclase</fullName>
        <ecNumber evidence="3">2.7.7.65</ecNumber>
    </recommendedName>
</protein>
<evidence type="ECO:0000256" key="2">
    <source>
        <dbReference type="ARBA" id="ARBA00004665"/>
    </source>
</evidence>
<dbReference type="PANTHER" id="PTHR45138">
    <property type="entry name" value="REGULATORY COMPONENTS OF SENSORY TRANSDUCTION SYSTEM"/>
    <property type="match status" value="1"/>
</dbReference>
<dbReference type="CDD" id="cd01949">
    <property type="entry name" value="GGDEF"/>
    <property type="match status" value="1"/>
</dbReference>
<dbReference type="FunFam" id="3.30.70.270:FF:000001">
    <property type="entry name" value="Diguanylate cyclase domain protein"/>
    <property type="match status" value="1"/>
</dbReference>
<evidence type="ECO:0000313" key="6">
    <source>
        <dbReference type="EMBL" id="XBS71331.1"/>
    </source>
</evidence>
<dbReference type="InterPro" id="IPR043128">
    <property type="entry name" value="Rev_trsase/Diguanyl_cyclase"/>
</dbReference>
<reference evidence="6" key="1">
    <citation type="submission" date="2024-06" db="EMBL/GenBank/DDBJ databases">
        <authorList>
            <person name="Coelho C."/>
            <person name="Bento M."/>
            <person name="Garcia E."/>
            <person name="Camelo A."/>
            <person name="Brandao I."/>
            <person name="Espirito Santo C."/>
            <person name="Trovao J."/>
            <person name="Verissimo A."/>
            <person name="Costa J."/>
            <person name="Tiago I."/>
        </authorList>
    </citation>
    <scope>NUCLEOTIDE SEQUENCE</scope>
    <source>
        <strain evidence="6">KWT182</strain>
    </source>
</reference>
<gene>
    <name evidence="6" type="ORF">ABK905_10555</name>
</gene>
<dbReference type="Gene3D" id="3.30.70.270">
    <property type="match status" value="1"/>
</dbReference>
<sequence>MTYFALVVKKDYVEASIAMKHFAMTDSVTSLNNRKRVDQEIRRLASETQSFGVGLIDLDDFKQVNDRYGHLIGDRLLFEIADVFRNTTRARDFIGRYGGEEFMIFIRQGDPLAVYQCCQRIRKAIADTLFLADSAQPFKLTVSIGVGMYHAGDDLMACIHQADVALYQAKRRGKNTVIMANGAHRLNAVRPWEN</sequence>
<dbReference type="PANTHER" id="PTHR45138:SF9">
    <property type="entry name" value="DIGUANYLATE CYCLASE DGCM-RELATED"/>
    <property type="match status" value="1"/>
</dbReference>
<name>A0AAU7QG82_9GAMM</name>
<dbReference type="InterPro" id="IPR000160">
    <property type="entry name" value="GGDEF_dom"/>
</dbReference>
<evidence type="ECO:0000256" key="4">
    <source>
        <dbReference type="ARBA" id="ARBA00034247"/>
    </source>
</evidence>
<dbReference type="InterPro" id="IPR050469">
    <property type="entry name" value="Diguanylate_Cyclase"/>
</dbReference>
<dbReference type="NCBIfam" id="TIGR00254">
    <property type="entry name" value="GGDEF"/>
    <property type="match status" value="1"/>
</dbReference>
<organism evidence="6">
    <name type="scientific">Acerihabitans sp. KWT182</name>
    <dbReference type="NCBI Taxonomy" id="3157919"/>
    <lineage>
        <taxon>Bacteria</taxon>
        <taxon>Pseudomonadati</taxon>
        <taxon>Pseudomonadota</taxon>
        <taxon>Gammaproteobacteria</taxon>
        <taxon>Enterobacterales</taxon>
        <taxon>Pectobacteriaceae</taxon>
        <taxon>Acerihabitans</taxon>
    </lineage>
</organism>
<dbReference type="Pfam" id="PF00990">
    <property type="entry name" value="GGDEF"/>
    <property type="match status" value="1"/>
</dbReference>
<dbReference type="EC" id="2.7.7.65" evidence="3"/>
<keyword evidence="6" id="KW-0808">Transferase</keyword>
<feature type="domain" description="GGDEF" evidence="5">
    <location>
        <begin position="49"/>
        <end position="182"/>
    </location>
</feature>
<evidence type="ECO:0000256" key="3">
    <source>
        <dbReference type="ARBA" id="ARBA00012528"/>
    </source>
</evidence>
<dbReference type="InterPro" id="IPR029787">
    <property type="entry name" value="Nucleotide_cyclase"/>
</dbReference>
<dbReference type="GO" id="GO:0052621">
    <property type="term" value="F:diguanylate cyclase activity"/>
    <property type="evidence" value="ECO:0007669"/>
    <property type="project" value="UniProtKB-EC"/>
</dbReference>
<evidence type="ECO:0000259" key="5">
    <source>
        <dbReference type="PROSITE" id="PS50887"/>
    </source>
</evidence>
<dbReference type="PROSITE" id="PS50887">
    <property type="entry name" value="GGDEF"/>
    <property type="match status" value="1"/>
</dbReference>
<dbReference type="EMBL" id="CP157947">
    <property type="protein sequence ID" value="XBS71331.1"/>
    <property type="molecule type" value="Genomic_DNA"/>
</dbReference>
<comment type="catalytic activity">
    <reaction evidence="4">
        <text>2 GTP = 3',3'-c-di-GMP + 2 diphosphate</text>
        <dbReference type="Rhea" id="RHEA:24898"/>
        <dbReference type="ChEBI" id="CHEBI:33019"/>
        <dbReference type="ChEBI" id="CHEBI:37565"/>
        <dbReference type="ChEBI" id="CHEBI:58805"/>
        <dbReference type="EC" id="2.7.7.65"/>
    </reaction>
</comment>